<dbReference type="PANTHER" id="PTHR31118">
    <property type="entry name" value="CYCLASE-LIKE PROTEIN 2"/>
    <property type="match status" value="1"/>
</dbReference>
<comment type="subcellular location">
    <subcellularLocation>
        <location evidence="1">Secreted</location>
        <location evidence="1">Extracellular space</location>
        <location evidence="1">Extracellular matrix</location>
    </subcellularLocation>
</comment>
<evidence type="ECO:0000313" key="6">
    <source>
        <dbReference type="Proteomes" id="UP000593561"/>
    </source>
</evidence>
<evidence type="ECO:0000256" key="1">
    <source>
        <dbReference type="ARBA" id="ARBA00004498"/>
    </source>
</evidence>
<evidence type="ECO:0000256" key="3">
    <source>
        <dbReference type="ARBA" id="ARBA00022530"/>
    </source>
</evidence>
<keyword evidence="6" id="KW-1185">Reference proteome</keyword>
<dbReference type="InterPro" id="IPR007325">
    <property type="entry name" value="KFase/CYL"/>
</dbReference>
<dbReference type="Proteomes" id="UP000593561">
    <property type="component" value="Unassembled WGS sequence"/>
</dbReference>
<sequence length="327" mass="36689">MNNHNKLLLLFCILSGSAVVYSDGNARIFDITHKITSQLPTFDSQKGLGHFIWLVSSIKNGSMANISEFKLGTHTGTHVDAPSHFFQKYYEEGFDVSTLSLQTLTGGDIIDDHTCFIVCVGPVLVVDVPRNKNITVITGLIIKPCLLVIIRDAFEFWLLNMLENHVDNMKRAQGRLSMPEQAEEVRDGSRRVQGRNHYLKYVQPTAEVMKSLNIPRGVHRVLFKTLNTDRRLMHRREFASDFTGFKKDGAQWLVDNTDIKLVGIDYLSISAYVDAAPTHHILLKSREIVIVEGLNLDGIKPGKYTVHCLPLRMVGADGCPTRCILTA</sequence>
<protein>
    <recommendedName>
        <fullName evidence="7">Cyclase family protein</fullName>
    </recommendedName>
</protein>
<gene>
    <name evidence="5" type="ORF">Godav_000456</name>
</gene>
<dbReference type="SUPFAM" id="SSF102198">
    <property type="entry name" value="Putative cyclase"/>
    <property type="match status" value="1"/>
</dbReference>
<evidence type="ECO:0000313" key="5">
    <source>
        <dbReference type="EMBL" id="MBA0631597.1"/>
    </source>
</evidence>
<evidence type="ECO:0008006" key="7">
    <source>
        <dbReference type="Google" id="ProtNLM"/>
    </source>
</evidence>
<keyword evidence="3" id="KW-0964">Secreted</keyword>
<evidence type="ECO:0000256" key="4">
    <source>
        <dbReference type="SAM" id="SignalP"/>
    </source>
</evidence>
<name>A0A7J8SZN7_GOSDV</name>
<organism evidence="5 6">
    <name type="scientific">Gossypium davidsonii</name>
    <name type="common">Davidson's cotton</name>
    <name type="synonym">Gossypium klotzschianum subsp. davidsonii</name>
    <dbReference type="NCBI Taxonomy" id="34287"/>
    <lineage>
        <taxon>Eukaryota</taxon>
        <taxon>Viridiplantae</taxon>
        <taxon>Streptophyta</taxon>
        <taxon>Embryophyta</taxon>
        <taxon>Tracheophyta</taxon>
        <taxon>Spermatophyta</taxon>
        <taxon>Magnoliopsida</taxon>
        <taxon>eudicotyledons</taxon>
        <taxon>Gunneridae</taxon>
        <taxon>Pentapetalae</taxon>
        <taxon>rosids</taxon>
        <taxon>malvids</taxon>
        <taxon>Malvales</taxon>
        <taxon>Malvaceae</taxon>
        <taxon>Malvoideae</taxon>
        <taxon>Gossypium</taxon>
    </lineage>
</organism>
<dbReference type="GO" id="GO:0004061">
    <property type="term" value="F:arylformamidase activity"/>
    <property type="evidence" value="ECO:0007669"/>
    <property type="project" value="InterPro"/>
</dbReference>
<comment type="similarity">
    <text evidence="2">Belongs to the Cyclase 1 superfamily.</text>
</comment>
<reference evidence="5 6" key="1">
    <citation type="journal article" date="2019" name="Genome Biol. Evol.">
        <title>Insights into the evolution of the New World diploid cottons (Gossypium, subgenus Houzingenia) based on genome sequencing.</title>
        <authorList>
            <person name="Grover C.E."/>
            <person name="Arick M.A. 2nd"/>
            <person name="Thrash A."/>
            <person name="Conover J.L."/>
            <person name="Sanders W.S."/>
            <person name="Peterson D.G."/>
            <person name="Frelichowski J.E."/>
            <person name="Scheffler J.A."/>
            <person name="Scheffler B.E."/>
            <person name="Wendel J.F."/>
        </authorList>
    </citation>
    <scope>NUCLEOTIDE SEQUENCE [LARGE SCALE GENOMIC DNA]</scope>
    <source>
        <strain evidence="5">27</strain>
        <tissue evidence="5">Leaf</tissue>
    </source>
</reference>
<dbReference type="InterPro" id="IPR037175">
    <property type="entry name" value="KFase_sf"/>
</dbReference>
<feature type="chain" id="PRO_5029727089" description="Cyclase family protein" evidence="4">
    <location>
        <begin position="23"/>
        <end position="327"/>
    </location>
</feature>
<dbReference type="GO" id="GO:0019441">
    <property type="term" value="P:L-tryptophan catabolic process to kynurenine"/>
    <property type="evidence" value="ECO:0007669"/>
    <property type="project" value="InterPro"/>
</dbReference>
<evidence type="ECO:0000256" key="2">
    <source>
        <dbReference type="ARBA" id="ARBA00007865"/>
    </source>
</evidence>
<feature type="signal peptide" evidence="4">
    <location>
        <begin position="1"/>
        <end position="22"/>
    </location>
</feature>
<dbReference type="EMBL" id="JABFAC010000013">
    <property type="protein sequence ID" value="MBA0631597.1"/>
    <property type="molecule type" value="Genomic_DNA"/>
</dbReference>
<keyword evidence="4" id="KW-0732">Signal</keyword>
<dbReference type="AlphaFoldDB" id="A0A7J8SZN7"/>
<accession>A0A7J8SZN7</accession>
<keyword evidence="3" id="KW-0272">Extracellular matrix</keyword>
<dbReference type="Pfam" id="PF04199">
    <property type="entry name" value="Cyclase"/>
    <property type="match status" value="1"/>
</dbReference>
<comment type="caution">
    <text evidence="5">The sequence shown here is derived from an EMBL/GenBank/DDBJ whole genome shotgun (WGS) entry which is preliminary data.</text>
</comment>
<proteinExistence type="inferred from homology"/>
<dbReference type="Gene3D" id="3.50.30.50">
    <property type="entry name" value="Putative cyclase"/>
    <property type="match status" value="1"/>
</dbReference>
<dbReference type="PANTHER" id="PTHR31118:SF18">
    <property type="entry name" value="KYNURENINE FORMAMIDASE-LIKE ISOFORM X1"/>
    <property type="match status" value="1"/>
</dbReference>